<evidence type="ECO:0000313" key="2">
    <source>
        <dbReference type="EMBL" id="TEB06651.1"/>
    </source>
</evidence>
<organism evidence="2 3">
    <name type="scientific">Pelotomaculum schinkii</name>
    <dbReference type="NCBI Taxonomy" id="78350"/>
    <lineage>
        <taxon>Bacteria</taxon>
        <taxon>Bacillati</taxon>
        <taxon>Bacillota</taxon>
        <taxon>Clostridia</taxon>
        <taxon>Eubacteriales</taxon>
        <taxon>Desulfotomaculaceae</taxon>
        <taxon>Pelotomaculum</taxon>
    </lineage>
</organism>
<proteinExistence type="predicted"/>
<comment type="caution">
    <text evidence="2">The sequence shown here is derived from an EMBL/GenBank/DDBJ whole genome shotgun (WGS) entry which is preliminary data.</text>
</comment>
<keyword evidence="1" id="KW-0812">Transmembrane</keyword>
<feature type="transmembrane region" description="Helical" evidence="1">
    <location>
        <begin position="155"/>
        <end position="171"/>
    </location>
</feature>
<accession>A0A4Y7RD37</accession>
<dbReference type="AlphaFoldDB" id="A0A4Y7RD37"/>
<dbReference type="PIRSF" id="PIRSF021435">
    <property type="entry name" value="SpoIIIAB"/>
    <property type="match status" value="1"/>
</dbReference>
<dbReference type="Proteomes" id="UP000298324">
    <property type="component" value="Unassembled WGS sequence"/>
</dbReference>
<keyword evidence="1" id="KW-0472">Membrane</keyword>
<keyword evidence="1" id="KW-1133">Transmembrane helix</keyword>
<protein>
    <submittedName>
        <fullName evidence="2">Stage III sporulation protein SpoAB</fullName>
    </submittedName>
</protein>
<evidence type="ECO:0000313" key="3">
    <source>
        <dbReference type="Proteomes" id="UP000298324"/>
    </source>
</evidence>
<dbReference type="InterPro" id="IPR014198">
    <property type="entry name" value="Spore_III_AB"/>
</dbReference>
<reference evidence="2 3" key="1">
    <citation type="journal article" date="2018" name="Environ. Microbiol.">
        <title>Novel energy conservation strategies and behaviour of Pelotomaculum schinkii driving syntrophic propionate catabolism.</title>
        <authorList>
            <person name="Hidalgo-Ahumada C.A.P."/>
            <person name="Nobu M.K."/>
            <person name="Narihiro T."/>
            <person name="Tamaki H."/>
            <person name="Liu W.T."/>
            <person name="Kamagata Y."/>
            <person name="Stams A.J.M."/>
            <person name="Imachi H."/>
            <person name="Sousa D.Z."/>
        </authorList>
    </citation>
    <scope>NUCLEOTIDE SEQUENCE [LARGE SCALE GENOMIC DNA]</scope>
    <source>
        <strain evidence="2 3">HH</strain>
    </source>
</reference>
<sequence>MLKFFGAAMVIAASGLSGLAVAGSYARRPRELRALRSALQMLETEIMYGATRLPEALDTVASRCDQLVGPLFKQAGVELAAMSGVSAAEAWEKALAKYYPASALKPSDHSILIGLGRSLGRSDCADQVKHLRLAMEQVAQEAANAEEDASRNVKMWSYLGFLGGLVFVLVAY</sequence>
<dbReference type="RefSeq" id="WP_134216898.1">
    <property type="nucleotide sequence ID" value="NZ_QFGA01000001.1"/>
</dbReference>
<gene>
    <name evidence="2" type="ORF">Psch_00183</name>
</gene>
<dbReference type="Pfam" id="PF09548">
    <property type="entry name" value="Spore_III_AB"/>
    <property type="match status" value="1"/>
</dbReference>
<dbReference type="EMBL" id="QFGA01000001">
    <property type="protein sequence ID" value="TEB06651.1"/>
    <property type="molecule type" value="Genomic_DNA"/>
</dbReference>
<keyword evidence="3" id="KW-1185">Reference proteome</keyword>
<dbReference type="NCBIfam" id="TIGR02833">
    <property type="entry name" value="spore_III_AB"/>
    <property type="match status" value="1"/>
</dbReference>
<evidence type="ECO:0000256" key="1">
    <source>
        <dbReference type="SAM" id="Phobius"/>
    </source>
</evidence>
<name>A0A4Y7RD37_9FIRM</name>